<keyword evidence="3" id="KW-1185">Reference proteome</keyword>
<name>A0AAV4H0X0_9GAST</name>
<gene>
    <name evidence="2" type="ORF">ElyMa_006169200</name>
</gene>
<feature type="region of interest" description="Disordered" evidence="1">
    <location>
        <begin position="91"/>
        <end position="153"/>
    </location>
</feature>
<dbReference type="AlphaFoldDB" id="A0AAV4H0X0"/>
<proteinExistence type="predicted"/>
<evidence type="ECO:0000313" key="2">
    <source>
        <dbReference type="EMBL" id="GFR91196.1"/>
    </source>
</evidence>
<evidence type="ECO:0000313" key="3">
    <source>
        <dbReference type="Proteomes" id="UP000762676"/>
    </source>
</evidence>
<feature type="compositionally biased region" description="Basic and acidic residues" evidence="1">
    <location>
        <begin position="91"/>
        <end position="101"/>
    </location>
</feature>
<comment type="caution">
    <text evidence="2">The sequence shown here is derived from an EMBL/GenBank/DDBJ whole genome shotgun (WGS) entry which is preliminary data.</text>
</comment>
<dbReference type="Proteomes" id="UP000762676">
    <property type="component" value="Unassembled WGS sequence"/>
</dbReference>
<reference evidence="2 3" key="1">
    <citation type="journal article" date="2021" name="Elife">
        <title>Chloroplast acquisition without the gene transfer in kleptoplastic sea slugs, Plakobranchus ocellatus.</title>
        <authorList>
            <person name="Maeda T."/>
            <person name="Takahashi S."/>
            <person name="Yoshida T."/>
            <person name="Shimamura S."/>
            <person name="Takaki Y."/>
            <person name="Nagai Y."/>
            <person name="Toyoda A."/>
            <person name="Suzuki Y."/>
            <person name="Arimoto A."/>
            <person name="Ishii H."/>
            <person name="Satoh N."/>
            <person name="Nishiyama T."/>
            <person name="Hasebe M."/>
            <person name="Maruyama T."/>
            <person name="Minagawa J."/>
            <person name="Obokata J."/>
            <person name="Shigenobu S."/>
        </authorList>
    </citation>
    <scope>NUCLEOTIDE SEQUENCE [LARGE SCALE GENOMIC DNA]</scope>
</reference>
<feature type="compositionally biased region" description="Acidic residues" evidence="1">
    <location>
        <begin position="102"/>
        <end position="128"/>
    </location>
</feature>
<sequence length="153" mass="18382">MMEILAVKGSYIADGSNKKKDIEMNPLVCLTLCKVCDIFRRSRLVYDIISNFEFQIVHSMHFCLMKEERKWKSGEKIDRLTYTPSMKDKIRVGKKEEVKEEKEEEKEEEEDEEEGGEEGEKEEEEEEKGDDKKEIKKKKQRKRWRQTGRDRKR</sequence>
<accession>A0AAV4H0X0</accession>
<evidence type="ECO:0000256" key="1">
    <source>
        <dbReference type="SAM" id="MobiDB-lite"/>
    </source>
</evidence>
<feature type="compositionally biased region" description="Basic residues" evidence="1">
    <location>
        <begin position="135"/>
        <end position="153"/>
    </location>
</feature>
<dbReference type="EMBL" id="BMAT01012386">
    <property type="protein sequence ID" value="GFR91196.1"/>
    <property type="molecule type" value="Genomic_DNA"/>
</dbReference>
<organism evidence="2 3">
    <name type="scientific">Elysia marginata</name>
    <dbReference type="NCBI Taxonomy" id="1093978"/>
    <lineage>
        <taxon>Eukaryota</taxon>
        <taxon>Metazoa</taxon>
        <taxon>Spiralia</taxon>
        <taxon>Lophotrochozoa</taxon>
        <taxon>Mollusca</taxon>
        <taxon>Gastropoda</taxon>
        <taxon>Heterobranchia</taxon>
        <taxon>Euthyneura</taxon>
        <taxon>Panpulmonata</taxon>
        <taxon>Sacoglossa</taxon>
        <taxon>Placobranchoidea</taxon>
        <taxon>Plakobranchidae</taxon>
        <taxon>Elysia</taxon>
    </lineage>
</organism>
<protein>
    <submittedName>
        <fullName evidence="2">Uncharacterized protein</fullName>
    </submittedName>
</protein>